<accession>A0A937CV16</accession>
<dbReference type="InterPro" id="IPR005064">
    <property type="entry name" value="BUG"/>
</dbReference>
<dbReference type="PANTHER" id="PTHR42928:SF5">
    <property type="entry name" value="BLR1237 PROTEIN"/>
    <property type="match status" value="1"/>
</dbReference>
<evidence type="ECO:0000256" key="1">
    <source>
        <dbReference type="ARBA" id="ARBA00006987"/>
    </source>
</evidence>
<keyword evidence="4" id="KW-1185">Reference proteome</keyword>
<evidence type="ECO:0000313" key="3">
    <source>
        <dbReference type="EMBL" id="MBL0393319.1"/>
    </source>
</evidence>
<dbReference type="Pfam" id="PF03401">
    <property type="entry name" value="TctC"/>
    <property type="match status" value="1"/>
</dbReference>
<dbReference type="EMBL" id="JAEQNE010000005">
    <property type="protein sequence ID" value="MBL0393319.1"/>
    <property type="molecule type" value="Genomic_DNA"/>
</dbReference>
<dbReference type="Gene3D" id="3.40.190.10">
    <property type="entry name" value="Periplasmic binding protein-like II"/>
    <property type="match status" value="1"/>
</dbReference>
<comment type="similarity">
    <text evidence="1">Belongs to the UPF0065 (bug) family.</text>
</comment>
<evidence type="ECO:0000256" key="2">
    <source>
        <dbReference type="SAM" id="SignalP"/>
    </source>
</evidence>
<dbReference type="SUPFAM" id="SSF53850">
    <property type="entry name" value="Periplasmic binding protein-like II"/>
    <property type="match status" value="1"/>
</dbReference>
<evidence type="ECO:0000313" key="4">
    <source>
        <dbReference type="Proteomes" id="UP000599109"/>
    </source>
</evidence>
<feature type="signal peptide" evidence="2">
    <location>
        <begin position="1"/>
        <end position="23"/>
    </location>
</feature>
<dbReference type="RefSeq" id="WP_201675989.1">
    <property type="nucleotide sequence ID" value="NZ_JAEQNE010000005.1"/>
</dbReference>
<dbReference type="Gene3D" id="3.40.190.150">
    <property type="entry name" value="Bordetella uptake gene, domain 1"/>
    <property type="match status" value="1"/>
</dbReference>
<dbReference type="PANTHER" id="PTHR42928">
    <property type="entry name" value="TRICARBOXYLATE-BINDING PROTEIN"/>
    <property type="match status" value="1"/>
</dbReference>
<name>A0A937CV16_9BURK</name>
<proteinExistence type="inferred from homology"/>
<dbReference type="PIRSF" id="PIRSF017082">
    <property type="entry name" value="YflP"/>
    <property type="match status" value="1"/>
</dbReference>
<organism evidence="3 4">
    <name type="scientific">Ramlibacter monticola</name>
    <dbReference type="NCBI Taxonomy" id="1926872"/>
    <lineage>
        <taxon>Bacteria</taxon>
        <taxon>Pseudomonadati</taxon>
        <taxon>Pseudomonadota</taxon>
        <taxon>Betaproteobacteria</taxon>
        <taxon>Burkholderiales</taxon>
        <taxon>Comamonadaceae</taxon>
        <taxon>Ramlibacter</taxon>
    </lineage>
</organism>
<dbReference type="CDD" id="cd07012">
    <property type="entry name" value="PBP2_Bug_TTT"/>
    <property type="match status" value="1"/>
</dbReference>
<keyword evidence="2" id="KW-0732">Signal</keyword>
<dbReference type="AlphaFoldDB" id="A0A937CV16"/>
<dbReference type="InterPro" id="IPR042100">
    <property type="entry name" value="Bug_dom1"/>
</dbReference>
<dbReference type="Proteomes" id="UP000599109">
    <property type="component" value="Unassembled WGS sequence"/>
</dbReference>
<protein>
    <submittedName>
        <fullName evidence="3">Tripartite tricarboxylate transporter substrate binding protein</fullName>
    </submittedName>
</protein>
<feature type="chain" id="PRO_5038095397" evidence="2">
    <location>
        <begin position="24"/>
        <end position="327"/>
    </location>
</feature>
<comment type="caution">
    <text evidence="3">The sequence shown here is derived from an EMBL/GenBank/DDBJ whole genome shotgun (WGS) entry which is preliminary data.</text>
</comment>
<reference evidence="3 4" key="1">
    <citation type="journal article" date="2017" name="Int. J. Syst. Evol. Microbiol.">
        <title>Ramlibacter monticola sp. nov., isolated from forest soil.</title>
        <authorList>
            <person name="Chaudhary D.K."/>
            <person name="Kim J."/>
        </authorList>
    </citation>
    <scope>NUCLEOTIDE SEQUENCE [LARGE SCALE GENOMIC DNA]</scope>
    <source>
        <strain evidence="3 4">KACC 19175</strain>
    </source>
</reference>
<gene>
    <name evidence="3" type="ORF">JJ685_19435</name>
</gene>
<sequence>MRRRAWLAAAAFACASVHVQAQAQTQAQAFPSKTVRIIVPQPPGGGFDTVGRLLAERLGRVTGQSFVVENRTGSGTLVGTDAAAKSPADGYTLVVGSISNLALNPGLYANLPYDSLRDFEPVGLLVSYSYTLVARKDLPFHTLQDVLAYARANPGKLHYASAGVGSGQHVLGAALWHLAGVDIGHVPYRGAQPAYQDLLGGRVDLFFDLSPTARVQVDAGNTRALAVSGAARNPMHPQVPTVLETGAAQLELESWFGLFAPAKTPPEVLQKLRADFAKVAALPDVQETLVKTGGKPMALIGDDARAVVRRDVEHWSKLVKTLGIRAE</sequence>